<comment type="caution">
    <text evidence="2">The sequence shown here is derived from an EMBL/GenBank/DDBJ whole genome shotgun (WGS) entry which is preliminary data.</text>
</comment>
<name>A0A1D2NDQ0_ORCCI</name>
<dbReference type="InterPro" id="IPR034441">
    <property type="entry name" value="Bursicon_suB"/>
</dbReference>
<keyword evidence="3" id="KW-1185">Reference proteome</keyword>
<dbReference type="GO" id="GO:0005184">
    <property type="term" value="F:neuropeptide hormone activity"/>
    <property type="evidence" value="ECO:0007669"/>
    <property type="project" value="InterPro"/>
</dbReference>
<dbReference type="OrthoDB" id="786951at2759"/>
<dbReference type="EMBL" id="LJIJ01000076">
    <property type="protein sequence ID" value="ODN03367.1"/>
    <property type="molecule type" value="Genomic_DNA"/>
</dbReference>
<organism evidence="2 3">
    <name type="scientific">Orchesella cincta</name>
    <name type="common">Springtail</name>
    <name type="synonym">Podura cincta</name>
    <dbReference type="NCBI Taxonomy" id="48709"/>
    <lineage>
        <taxon>Eukaryota</taxon>
        <taxon>Metazoa</taxon>
        <taxon>Ecdysozoa</taxon>
        <taxon>Arthropoda</taxon>
        <taxon>Hexapoda</taxon>
        <taxon>Collembola</taxon>
        <taxon>Entomobryomorpha</taxon>
        <taxon>Entomobryoidea</taxon>
        <taxon>Orchesellidae</taxon>
        <taxon>Orchesellinae</taxon>
        <taxon>Orchesella</taxon>
    </lineage>
</organism>
<dbReference type="PANTHER" id="PTHR41151:SF1">
    <property type="entry name" value="PARTNER OF BURSICON"/>
    <property type="match status" value="1"/>
</dbReference>
<dbReference type="OMA" id="ECKCYKC"/>
<dbReference type="GO" id="GO:0001664">
    <property type="term" value="F:G protein-coupled receptor binding"/>
    <property type="evidence" value="ECO:0007669"/>
    <property type="project" value="InterPro"/>
</dbReference>
<proteinExistence type="predicted"/>
<accession>A0A1D2NDQ0</accession>
<dbReference type="AlphaFoldDB" id="A0A1D2NDQ0"/>
<evidence type="ECO:0000313" key="2">
    <source>
        <dbReference type="EMBL" id="ODN03367.1"/>
    </source>
</evidence>
<protein>
    <submittedName>
        <fullName evidence="2">Partner of bursicon</fullName>
    </submittedName>
</protein>
<gene>
    <name evidence="2" type="ORF">Ocin01_03304</name>
</gene>
<sequence>MRETRTSWSLIGMCMILFVVGEQISRGMGCETLPSSIHIIKEIYQPSGQMERTCEGEVAVSKCEGSCSSKVRPSAVSHTGFYKDCQCCRETTLRSRSVTLNKCYDPNGKTLTGDKEKYVINLKEPVDCRCYRCGDLPNTSSIST</sequence>
<reference evidence="2 3" key="1">
    <citation type="journal article" date="2016" name="Genome Biol. Evol.">
        <title>Gene Family Evolution Reflects Adaptation to Soil Environmental Stressors in the Genome of the Collembolan Orchesella cincta.</title>
        <authorList>
            <person name="Faddeeva-Vakhrusheva A."/>
            <person name="Derks M.F."/>
            <person name="Anvar S.Y."/>
            <person name="Agamennone V."/>
            <person name="Suring W."/>
            <person name="Smit S."/>
            <person name="van Straalen N.M."/>
            <person name="Roelofs D."/>
        </authorList>
    </citation>
    <scope>NUCLEOTIDE SEQUENCE [LARGE SCALE GENOMIC DNA]</scope>
    <source>
        <tissue evidence="2">Mixed pool</tissue>
    </source>
</reference>
<keyword evidence="1" id="KW-0732">Signal</keyword>
<dbReference type="Proteomes" id="UP000094527">
    <property type="component" value="Unassembled WGS sequence"/>
</dbReference>
<dbReference type="STRING" id="48709.A0A1D2NDQ0"/>
<dbReference type="GO" id="GO:0007186">
    <property type="term" value="P:G protein-coupled receptor signaling pathway"/>
    <property type="evidence" value="ECO:0007669"/>
    <property type="project" value="TreeGrafter"/>
</dbReference>
<dbReference type="PANTHER" id="PTHR41151">
    <property type="entry name" value="PARTNER OF BURSICON"/>
    <property type="match status" value="1"/>
</dbReference>
<evidence type="ECO:0000256" key="1">
    <source>
        <dbReference type="SAM" id="SignalP"/>
    </source>
</evidence>
<feature type="signal peptide" evidence="1">
    <location>
        <begin position="1"/>
        <end position="21"/>
    </location>
</feature>
<feature type="chain" id="PRO_5008905411" evidence="1">
    <location>
        <begin position="22"/>
        <end position="144"/>
    </location>
</feature>
<evidence type="ECO:0000313" key="3">
    <source>
        <dbReference type="Proteomes" id="UP000094527"/>
    </source>
</evidence>
<dbReference type="GO" id="GO:0031395">
    <property type="term" value="C:bursicon neuropeptide hormone complex"/>
    <property type="evidence" value="ECO:0007669"/>
    <property type="project" value="InterPro"/>
</dbReference>